<comment type="caution">
    <text evidence="2">The sequence shown here is derived from an EMBL/GenBank/DDBJ whole genome shotgun (WGS) entry which is preliminary data.</text>
</comment>
<feature type="compositionally biased region" description="Basic and acidic residues" evidence="1">
    <location>
        <begin position="147"/>
        <end position="158"/>
    </location>
</feature>
<accession>A0A3R7KJW8</accession>
<sequence>SKHARPHVVLSGQLVTLRLAPVCPAHPFSCFLPGTAPQSSPTRRRVHNLRCGSSPSSAPNTRLPPPHRRLPRRIPPATAVCPLFSCLYRLFFSLPQLRLRCFPRSCKGRPGPQPRGTRDAVPPCDGPSAPASAHPAPTRLHTKPVRRQLEDALEQRRVRDVLAASRTNSRIGTLR</sequence>
<name>A0A3R7KJW8_9TRYP</name>
<feature type="region of interest" description="Disordered" evidence="1">
    <location>
        <begin position="37"/>
        <end position="71"/>
    </location>
</feature>
<evidence type="ECO:0000256" key="1">
    <source>
        <dbReference type="SAM" id="MobiDB-lite"/>
    </source>
</evidence>
<dbReference type="RefSeq" id="XP_029223202.1">
    <property type="nucleotide sequence ID" value="XM_029377031.1"/>
</dbReference>
<dbReference type="EMBL" id="MKKU01001345">
    <property type="protein sequence ID" value="RNE95934.1"/>
    <property type="molecule type" value="Genomic_DNA"/>
</dbReference>
<feature type="compositionally biased region" description="Polar residues" evidence="1">
    <location>
        <begin position="51"/>
        <end position="60"/>
    </location>
</feature>
<organism evidence="2 3">
    <name type="scientific">Trypanosoma conorhini</name>
    <dbReference type="NCBI Taxonomy" id="83891"/>
    <lineage>
        <taxon>Eukaryota</taxon>
        <taxon>Discoba</taxon>
        <taxon>Euglenozoa</taxon>
        <taxon>Kinetoplastea</taxon>
        <taxon>Metakinetoplastina</taxon>
        <taxon>Trypanosomatida</taxon>
        <taxon>Trypanosomatidae</taxon>
        <taxon>Trypanosoma</taxon>
    </lineage>
</organism>
<keyword evidence="3" id="KW-1185">Reference proteome</keyword>
<dbReference type="GeneID" id="40323861"/>
<proteinExistence type="predicted"/>
<protein>
    <submittedName>
        <fullName evidence="2">Uncharacterized protein</fullName>
    </submittedName>
</protein>
<reference evidence="2 3" key="1">
    <citation type="journal article" date="2018" name="BMC Genomics">
        <title>Genomic comparison of Trypanosoma conorhini and Trypanosoma rangeli to Trypanosoma cruzi strains of high and low virulence.</title>
        <authorList>
            <person name="Bradwell K.R."/>
            <person name="Koparde V.N."/>
            <person name="Matveyev A.V."/>
            <person name="Serrano M.G."/>
            <person name="Alves J.M."/>
            <person name="Parikh H."/>
            <person name="Huang B."/>
            <person name="Lee V."/>
            <person name="Espinosa-Alvarez O."/>
            <person name="Ortiz P.A."/>
            <person name="Costa-Martins A.G."/>
            <person name="Teixeira M.M."/>
            <person name="Buck G.A."/>
        </authorList>
    </citation>
    <scope>NUCLEOTIDE SEQUENCE [LARGE SCALE GENOMIC DNA]</scope>
    <source>
        <strain evidence="2 3">025E</strain>
    </source>
</reference>
<dbReference type="AlphaFoldDB" id="A0A3R7KJW8"/>
<feature type="non-terminal residue" evidence="2">
    <location>
        <position position="1"/>
    </location>
</feature>
<evidence type="ECO:0000313" key="3">
    <source>
        <dbReference type="Proteomes" id="UP000284403"/>
    </source>
</evidence>
<feature type="region of interest" description="Disordered" evidence="1">
    <location>
        <begin position="105"/>
        <end position="158"/>
    </location>
</feature>
<dbReference type="Proteomes" id="UP000284403">
    <property type="component" value="Unassembled WGS sequence"/>
</dbReference>
<feature type="compositionally biased region" description="Low complexity" evidence="1">
    <location>
        <begin position="127"/>
        <end position="137"/>
    </location>
</feature>
<gene>
    <name evidence="2" type="ORF">Tco025E_10250</name>
</gene>
<feature type="non-terminal residue" evidence="2">
    <location>
        <position position="175"/>
    </location>
</feature>
<evidence type="ECO:0000313" key="2">
    <source>
        <dbReference type="EMBL" id="RNE95934.1"/>
    </source>
</evidence>